<keyword evidence="3 4" id="KW-0413">Isomerase</keyword>
<comment type="function">
    <text evidence="4">Catalyzes the interconversion of L-alanine and D-alanine. May also act on other amino acids.</text>
</comment>
<feature type="domain" description="Alanine racemase C-terminal" evidence="5">
    <location>
        <begin position="246"/>
        <end position="371"/>
    </location>
</feature>
<sequence length="384" mass="42870">MGQTNFYRDTWAEINLDALSYNIEKMRQHIGNDVKLIAVVKANAYGHGDEDIAAAALASGASYLAVAFLDEALALRKKGINAPILVLGACRPIDARLAAEWEITLTVFQPQWLEEASLYLLPDKKLKIHLKLDTGMGRLGVREKDILKKLELSIKQNASIHLEGVYTHFATADEIDSTYLEYQLSHFHKMLSYFDERPKFLHLSNSAAALRFPSTHFNAIRLGISMYGLSPSPEIEEDLPYRLKPVLSLHTKLVHVKKIKKGSKLSYGATYEAEEDEWIGTLPIGYADGWIRRLNGQEVLVNGLRAPIVGRICMDQCLVKLPNEFPVGTVVTLIGRQGGASISVNEIAKKLDTINYEITCMIAGRVPRVYKKDGQVTRILNPLL</sequence>
<dbReference type="GO" id="GO:0008784">
    <property type="term" value="F:alanine racemase activity"/>
    <property type="evidence" value="ECO:0007669"/>
    <property type="project" value="UniProtKB-EC"/>
</dbReference>
<dbReference type="InterPro" id="IPR009006">
    <property type="entry name" value="Ala_racemase/Decarboxylase_C"/>
</dbReference>
<dbReference type="PANTHER" id="PTHR30511">
    <property type="entry name" value="ALANINE RACEMASE"/>
    <property type="match status" value="1"/>
</dbReference>
<keyword evidence="2 4" id="KW-0663">Pyridoxal phosphate</keyword>
<comment type="similarity">
    <text evidence="4">Belongs to the alanine racemase family.</text>
</comment>
<feature type="active site" description="Proton acceptor; specific for D-alanine" evidence="4">
    <location>
        <position position="41"/>
    </location>
</feature>
<evidence type="ECO:0000313" key="7">
    <source>
        <dbReference type="Proteomes" id="UP001519293"/>
    </source>
</evidence>
<dbReference type="Proteomes" id="UP001519293">
    <property type="component" value="Unassembled WGS sequence"/>
</dbReference>
<dbReference type="SUPFAM" id="SSF50621">
    <property type="entry name" value="Alanine racemase C-terminal domain-like"/>
    <property type="match status" value="1"/>
</dbReference>
<proteinExistence type="inferred from homology"/>
<dbReference type="Gene3D" id="2.40.37.10">
    <property type="entry name" value="Lyase, Ornithine Decarboxylase, Chain A, domain 1"/>
    <property type="match status" value="1"/>
</dbReference>
<dbReference type="RefSeq" id="WP_066400410.1">
    <property type="nucleotide sequence ID" value="NZ_JAGIKZ010000039.1"/>
</dbReference>
<evidence type="ECO:0000256" key="4">
    <source>
        <dbReference type="HAMAP-Rule" id="MF_01201"/>
    </source>
</evidence>
<comment type="cofactor">
    <cofactor evidence="1 4">
        <name>pyridoxal 5'-phosphate</name>
        <dbReference type="ChEBI" id="CHEBI:597326"/>
    </cofactor>
</comment>
<feature type="active site" description="Proton acceptor; specific for L-alanine" evidence="4">
    <location>
        <position position="267"/>
    </location>
</feature>
<dbReference type="CDD" id="cd00430">
    <property type="entry name" value="PLPDE_III_AR"/>
    <property type="match status" value="1"/>
</dbReference>
<protein>
    <recommendedName>
        <fullName evidence="4">Alanine racemase</fullName>
        <ecNumber evidence="4">5.1.1.1</ecNumber>
    </recommendedName>
</protein>
<feature type="binding site" evidence="4">
    <location>
        <position position="314"/>
    </location>
    <ligand>
        <name>substrate</name>
    </ligand>
</feature>
<evidence type="ECO:0000256" key="2">
    <source>
        <dbReference type="ARBA" id="ARBA00022898"/>
    </source>
</evidence>
<dbReference type="InterPro" id="IPR000821">
    <property type="entry name" value="Ala_racemase"/>
</dbReference>
<comment type="catalytic activity">
    <reaction evidence="4">
        <text>L-alanine = D-alanine</text>
        <dbReference type="Rhea" id="RHEA:20249"/>
        <dbReference type="ChEBI" id="CHEBI:57416"/>
        <dbReference type="ChEBI" id="CHEBI:57972"/>
        <dbReference type="EC" id="5.1.1.1"/>
    </reaction>
</comment>
<keyword evidence="7" id="KW-1185">Reference proteome</keyword>
<dbReference type="SMART" id="SM01005">
    <property type="entry name" value="Ala_racemase_C"/>
    <property type="match status" value="1"/>
</dbReference>
<evidence type="ECO:0000313" key="6">
    <source>
        <dbReference type="EMBL" id="MBP2243240.1"/>
    </source>
</evidence>
<dbReference type="EC" id="5.1.1.1" evidence="4"/>
<name>A0ABS4RLJ7_9BACI</name>
<dbReference type="NCBIfam" id="TIGR00492">
    <property type="entry name" value="alr"/>
    <property type="match status" value="1"/>
</dbReference>
<feature type="binding site" evidence="4">
    <location>
        <position position="138"/>
    </location>
    <ligand>
        <name>substrate</name>
    </ligand>
</feature>
<dbReference type="InterPro" id="IPR001608">
    <property type="entry name" value="Ala_racemase_N"/>
</dbReference>
<dbReference type="Gene3D" id="3.20.20.10">
    <property type="entry name" value="Alanine racemase"/>
    <property type="match status" value="1"/>
</dbReference>
<dbReference type="PRINTS" id="PR00992">
    <property type="entry name" value="ALARACEMASE"/>
</dbReference>
<organism evidence="6 7">
    <name type="scientific">Cytobacillus eiseniae</name>
    <dbReference type="NCBI Taxonomy" id="762947"/>
    <lineage>
        <taxon>Bacteria</taxon>
        <taxon>Bacillati</taxon>
        <taxon>Bacillota</taxon>
        <taxon>Bacilli</taxon>
        <taxon>Bacillales</taxon>
        <taxon>Bacillaceae</taxon>
        <taxon>Cytobacillus</taxon>
    </lineage>
</organism>
<dbReference type="EMBL" id="JAGIKZ010000039">
    <property type="protein sequence ID" value="MBP2243240.1"/>
    <property type="molecule type" value="Genomic_DNA"/>
</dbReference>
<dbReference type="InterPro" id="IPR029066">
    <property type="entry name" value="PLP-binding_barrel"/>
</dbReference>
<dbReference type="InterPro" id="IPR011079">
    <property type="entry name" value="Ala_racemase_C"/>
</dbReference>
<reference evidence="6 7" key="1">
    <citation type="submission" date="2021-03" db="EMBL/GenBank/DDBJ databases">
        <title>Genomic Encyclopedia of Type Strains, Phase IV (KMG-IV): sequencing the most valuable type-strain genomes for metagenomic binning, comparative biology and taxonomic classification.</title>
        <authorList>
            <person name="Goeker M."/>
        </authorList>
    </citation>
    <scope>NUCLEOTIDE SEQUENCE [LARGE SCALE GENOMIC DNA]</scope>
    <source>
        <strain evidence="6 7">DSM 26675</strain>
    </source>
</reference>
<dbReference type="PANTHER" id="PTHR30511:SF0">
    <property type="entry name" value="ALANINE RACEMASE, CATABOLIC-RELATED"/>
    <property type="match status" value="1"/>
</dbReference>
<dbReference type="SUPFAM" id="SSF51419">
    <property type="entry name" value="PLP-binding barrel"/>
    <property type="match status" value="1"/>
</dbReference>
<gene>
    <name evidence="6" type="ORF">J2Z40_003828</name>
</gene>
<accession>A0ABS4RLJ7</accession>
<dbReference type="PROSITE" id="PS00395">
    <property type="entry name" value="ALANINE_RACEMASE"/>
    <property type="match status" value="1"/>
</dbReference>
<evidence type="ECO:0000256" key="1">
    <source>
        <dbReference type="ARBA" id="ARBA00001933"/>
    </source>
</evidence>
<comment type="caution">
    <text evidence="6">The sequence shown here is derived from an EMBL/GenBank/DDBJ whole genome shotgun (WGS) entry which is preliminary data.</text>
</comment>
<dbReference type="InterPro" id="IPR020622">
    <property type="entry name" value="Ala_racemase_pyridoxalP-BS"/>
</dbReference>
<feature type="modified residue" description="N6-(pyridoxal phosphate)lysine" evidence="4">
    <location>
        <position position="41"/>
    </location>
</feature>
<evidence type="ECO:0000256" key="3">
    <source>
        <dbReference type="ARBA" id="ARBA00023235"/>
    </source>
</evidence>
<dbReference type="Pfam" id="PF00842">
    <property type="entry name" value="Ala_racemase_C"/>
    <property type="match status" value="1"/>
</dbReference>
<comment type="pathway">
    <text evidence="4">Amino-acid biosynthesis; D-alanine biosynthesis; D-alanine from L-alanine: step 1/1.</text>
</comment>
<dbReference type="Pfam" id="PF01168">
    <property type="entry name" value="Ala_racemase_N"/>
    <property type="match status" value="1"/>
</dbReference>
<dbReference type="HAMAP" id="MF_01201">
    <property type="entry name" value="Ala_racemase"/>
    <property type="match status" value="1"/>
</dbReference>
<evidence type="ECO:0000259" key="5">
    <source>
        <dbReference type="SMART" id="SM01005"/>
    </source>
</evidence>